<evidence type="ECO:0000313" key="3">
    <source>
        <dbReference type="Proteomes" id="UP001169760"/>
    </source>
</evidence>
<dbReference type="GO" id="GO:0030295">
    <property type="term" value="F:protein kinase activator activity"/>
    <property type="evidence" value="ECO:0007669"/>
    <property type="project" value="TreeGrafter"/>
</dbReference>
<dbReference type="EMBL" id="JAUOPB010000002">
    <property type="protein sequence ID" value="MDO6421450.1"/>
    <property type="molecule type" value="Genomic_DNA"/>
</dbReference>
<dbReference type="InterPro" id="IPR006320">
    <property type="entry name" value="PTS_Nitro_regul"/>
</dbReference>
<dbReference type="InterPro" id="IPR002178">
    <property type="entry name" value="PTS_EIIA_type-2_dom"/>
</dbReference>
<dbReference type="PANTHER" id="PTHR47738:SF1">
    <property type="entry name" value="NITROGEN REGULATORY PROTEIN"/>
    <property type="match status" value="1"/>
</dbReference>
<dbReference type="AlphaFoldDB" id="A0AAW7X1W4"/>
<accession>A0AAW7X1W4</accession>
<organism evidence="2 3">
    <name type="scientific">Saccharophagus degradans</name>
    <dbReference type="NCBI Taxonomy" id="86304"/>
    <lineage>
        <taxon>Bacteria</taxon>
        <taxon>Pseudomonadati</taxon>
        <taxon>Pseudomonadota</taxon>
        <taxon>Gammaproteobacteria</taxon>
        <taxon>Cellvibrionales</taxon>
        <taxon>Cellvibrionaceae</taxon>
        <taxon>Saccharophagus</taxon>
    </lineage>
</organism>
<gene>
    <name evidence="2" type="primary">ptsN</name>
    <name evidence="2" type="ORF">Q4521_03095</name>
</gene>
<dbReference type="NCBIfam" id="TIGR01419">
    <property type="entry name" value="nitro_reg_IIA"/>
    <property type="match status" value="1"/>
</dbReference>
<dbReference type="PROSITE" id="PS51094">
    <property type="entry name" value="PTS_EIIA_TYPE_2"/>
    <property type="match status" value="1"/>
</dbReference>
<comment type="caution">
    <text evidence="2">The sequence shown here is derived from an EMBL/GenBank/DDBJ whole genome shotgun (WGS) entry which is preliminary data.</text>
</comment>
<dbReference type="GO" id="GO:0009401">
    <property type="term" value="P:phosphoenolpyruvate-dependent sugar phosphotransferase system"/>
    <property type="evidence" value="ECO:0007669"/>
    <property type="project" value="InterPro"/>
</dbReference>
<dbReference type="InterPro" id="IPR051541">
    <property type="entry name" value="PTS_SugarTrans_NitroReg"/>
</dbReference>
<dbReference type="Gene3D" id="3.40.930.10">
    <property type="entry name" value="Mannitol-specific EII, Chain A"/>
    <property type="match status" value="1"/>
</dbReference>
<dbReference type="Pfam" id="PF00359">
    <property type="entry name" value="PTS_EIIA_2"/>
    <property type="match status" value="1"/>
</dbReference>
<dbReference type="InterPro" id="IPR016152">
    <property type="entry name" value="PTrfase/Anion_transptr"/>
</dbReference>
<evidence type="ECO:0000313" key="2">
    <source>
        <dbReference type="EMBL" id="MDO6421450.1"/>
    </source>
</evidence>
<reference evidence="2" key="1">
    <citation type="submission" date="2023-07" db="EMBL/GenBank/DDBJ databases">
        <title>Genome content predicts the carbon catabolic preferences of heterotrophic bacteria.</title>
        <authorList>
            <person name="Gralka M."/>
        </authorList>
    </citation>
    <scope>NUCLEOTIDE SEQUENCE</scope>
    <source>
        <strain evidence="2">I3M17_2</strain>
    </source>
</reference>
<feature type="domain" description="PTS EIIA type-2" evidence="1">
    <location>
        <begin position="5"/>
        <end position="149"/>
    </location>
</feature>
<dbReference type="SUPFAM" id="SSF55804">
    <property type="entry name" value="Phoshotransferase/anion transport protein"/>
    <property type="match status" value="1"/>
</dbReference>
<evidence type="ECO:0000259" key="1">
    <source>
        <dbReference type="PROSITE" id="PS51094"/>
    </source>
</evidence>
<name>A0AAW7X1W4_9GAMM</name>
<dbReference type="CDD" id="cd00211">
    <property type="entry name" value="PTS_IIA_fru"/>
    <property type="match status" value="1"/>
</dbReference>
<dbReference type="GO" id="GO:0008982">
    <property type="term" value="F:protein-N(PI)-phosphohistidine-sugar phosphotransferase activity"/>
    <property type="evidence" value="ECO:0007669"/>
    <property type="project" value="InterPro"/>
</dbReference>
<dbReference type="Proteomes" id="UP001169760">
    <property type="component" value="Unassembled WGS sequence"/>
</dbReference>
<protein>
    <submittedName>
        <fullName evidence="2">PTS IIA-like nitrogen regulatory protein PtsN</fullName>
    </submittedName>
</protein>
<sequence length="150" mass="16085">MLVETILTLDCTRSKIVGGSKKRVLEQLAQIFSHSVEDLSEDSLFQSLIGRERLGSTGIGDGIAIPHCRFATGGETFCACITLEEPVDFDSIDNKPVDVIFAMVVPEDANSEHLATLASLAEKLQKPEFVKGLRSAASDAQLFNAAVSAC</sequence>
<proteinExistence type="predicted"/>
<dbReference type="RefSeq" id="WP_303490901.1">
    <property type="nucleotide sequence ID" value="NZ_JAUOPB010000002.1"/>
</dbReference>
<dbReference type="PANTHER" id="PTHR47738">
    <property type="entry name" value="PTS SYSTEM FRUCTOSE-LIKE EIIA COMPONENT-RELATED"/>
    <property type="match status" value="1"/>
</dbReference>